<keyword evidence="3 6" id="KW-0812">Transmembrane</keyword>
<evidence type="ECO:0000313" key="8">
    <source>
        <dbReference type="EMBL" id="EUJ33611.1"/>
    </source>
</evidence>
<keyword evidence="9" id="KW-1185">Reference proteome</keyword>
<dbReference type="InterPro" id="IPR027379">
    <property type="entry name" value="CLS_N"/>
</dbReference>
<organism evidence="8 9">
    <name type="scientific">Listeria floridensis FSL S10-1187</name>
    <dbReference type="NCBI Taxonomy" id="1265817"/>
    <lineage>
        <taxon>Bacteria</taxon>
        <taxon>Bacillati</taxon>
        <taxon>Bacillota</taxon>
        <taxon>Bacilli</taxon>
        <taxon>Bacillales</taxon>
        <taxon>Listeriaceae</taxon>
        <taxon>Listeria</taxon>
    </lineage>
</organism>
<evidence type="ECO:0000256" key="5">
    <source>
        <dbReference type="ARBA" id="ARBA00023136"/>
    </source>
</evidence>
<protein>
    <recommendedName>
        <fullName evidence="7">Cardiolipin synthase N-terminal domain-containing protein</fullName>
    </recommendedName>
</protein>
<feature type="domain" description="Cardiolipin synthase N-terminal" evidence="7">
    <location>
        <begin position="20"/>
        <end position="62"/>
    </location>
</feature>
<feature type="transmembrane region" description="Helical" evidence="6">
    <location>
        <begin position="7"/>
        <end position="27"/>
    </location>
</feature>
<reference evidence="8 9" key="1">
    <citation type="journal article" date="2014" name="Int. J. Syst. Evol. Microbiol.">
        <title>Listeria floridensis sp. nov., Listeria aquatica sp. nov., Listeria cornellensis sp. nov., Listeria riparia sp. nov. and Listeria grandensis sp. nov., from agricultural and natural environments.</title>
        <authorList>
            <person name="den Bakker H.C."/>
            <person name="Warchocki S."/>
            <person name="Wright E.M."/>
            <person name="Allred A.F."/>
            <person name="Ahlstrom C."/>
            <person name="Manuel C.S."/>
            <person name="Stasiewicz M.J."/>
            <person name="Burrell A."/>
            <person name="Roof S."/>
            <person name="Strawn L."/>
            <person name="Fortes E.D."/>
            <person name="Nightingale K.K."/>
            <person name="Kephart D."/>
            <person name="Wiedmann M."/>
        </authorList>
    </citation>
    <scope>NUCLEOTIDE SEQUENCE [LARGE SCALE GENOMIC DNA]</scope>
    <source>
        <strain evidence="8 9">FSL S10-1187</strain>
    </source>
</reference>
<proteinExistence type="predicted"/>
<evidence type="ECO:0000256" key="4">
    <source>
        <dbReference type="ARBA" id="ARBA00022989"/>
    </source>
</evidence>
<evidence type="ECO:0000256" key="3">
    <source>
        <dbReference type="ARBA" id="ARBA00022692"/>
    </source>
</evidence>
<dbReference type="Pfam" id="PF13396">
    <property type="entry name" value="PLDc_N"/>
    <property type="match status" value="1"/>
</dbReference>
<keyword evidence="2" id="KW-1003">Cell membrane</keyword>
<evidence type="ECO:0000259" key="7">
    <source>
        <dbReference type="Pfam" id="PF13396"/>
    </source>
</evidence>
<evidence type="ECO:0000256" key="2">
    <source>
        <dbReference type="ARBA" id="ARBA00022475"/>
    </source>
</evidence>
<accession>A0ABN0RI50</accession>
<comment type="subcellular location">
    <subcellularLocation>
        <location evidence="1">Cell membrane</location>
        <topology evidence="1">Multi-pass membrane protein</topology>
    </subcellularLocation>
</comment>
<keyword evidence="4 6" id="KW-1133">Transmembrane helix</keyword>
<dbReference type="Proteomes" id="UP000019249">
    <property type="component" value="Unassembled WGS sequence"/>
</dbReference>
<dbReference type="EMBL" id="AODF01000001">
    <property type="protein sequence ID" value="EUJ33611.1"/>
    <property type="molecule type" value="Genomic_DNA"/>
</dbReference>
<evidence type="ECO:0000256" key="6">
    <source>
        <dbReference type="SAM" id="Phobius"/>
    </source>
</evidence>
<keyword evidence="5 6" id="KW-0472">Membrane</keyword>
<gene>
    <name evidence="8" type="ORF">MFLO_00115</name>
</gene>
<evidence type="ECO:0000256" key="1">
    <source>
        <dbReference type="ARBA" id="ARBA00004651"/>
    </source>
</evidence>
<comment type="caution">
    <text evidence="8">The sequence shown here is derived from an EMBL/GenBank/DDBJ whole genome shotgun (WGS) entry which is preliminary data.</text>
</comment>
<evidence type="ECO:0000313" key="9">
    <source>
        <dbReference type="Proteomes" id="UP000019249"/>
    </source>
</evidence>
<dbReference type="RefSeq" id="WP_036095432.1">
    <property type="nucleotide sequence ID" value="NZ_AODF01000001.1"/>
</dbReference>
<sequence length="65" mass="7331">MKIAGIDILLLLPIAALYVILLIVALVDLVRNWHVRKAPVVWLLVILFISTFGPIAYFIFGRKEA</sequence>
<name>A0ABN0RI50_9LIST</name>
<feature type="transmembrane region" description="Helical" evidence="6">
    <location>
        <begin position="39"/>
        <end position="60"/>
    </location>
</feature>